<protein>
    <submittedName>
        <fullName evidence="1">Uncharacterized protein</fullName>
    </submittedName>
</protein>
<evidence type="ECO:0000313" key="2">
    <source>
        <dbReference type="Proteomes" id="UP000277580"/>
    </source>
</evidence>
<organism evidence="1 2">
    <name type="scientific">Morchella conica CCBAS932</name>
    <dbReference type="NCBI Taxonomy" id="1392247"/>
    <lineage>
        <taxon>Eukaryota</taxon>
        <taxon>Fungi</taxon>
        <taxon>Dikarya</taxon>
        <taxon>Ascomycota</taxon>
        <taxon>Pezizomycotina</taxon>
        <taxon>Pezizomycetes</taxon>
        <taxon>Pezizales</taxon>
        <taxon>Morchellaceae</taxon>
        <taxon>Morchella</taxon>
    </lineage>
</organism>
<reference evidence="1 2" key="1">
    <citation type="journal article" date="2018" name="Nat. Ecol. Evol.">
        <title>Pezizomycetes genomes reveal the molecular basis of ectomycorrhizal truffle lifestyle.</title>
        <authorList>
            <person name="Murat C."/>
            <person name="Payen T."/>
            <person name="Noel B."/>
            <person name="Kuo A."/>
            <person name="Morin E."/>
            <person name="Chen J."/>
            <person name="Kohler A."/>
            <person name="Krizsan K."/>
            <person name="Balestrini R."/>
            <person name="Da Silva C."/>
            <person name="Montanini B."/>
            <person name="Hainaut M."/>
            <person name="Levati E."/>
            <person name="Barry K.W."/>
            <person name="Belfiori B."/>
            <person name="Cichocki N."/>
            <person name="Clum A."/>
            <person name="Dockter R.B."/>
            <person name="Fauchery L."/>
            <person name="Guy J."/>
            <person name="Iotti M."/>
            <person name="Le Tacon F."/>
            <person name="Lindquist E.A."/>
            <person name="Lipzen A."/>
            <person name="Malagnac F."/>
            <person name="Mello A."/>
            <person name="Molinier V."/>
            <person name="Miyauchi S."/>
            <person name="Poulain J."/>
            <person name="Riccioni C."/>
            <person name="Rubini A."/>
            <person name="Sitrit Y."/>
            <person name="Splivallo R."/>
            <person name="Traeger S."/>
            <person name="Wang M."/>
            <person name="Zifcakova L."/>
            <person name="Wipf D."/>
            <person name="Zambonelli A."/>
            <person name="Paolocci F."/>
            <person name="Nowrousian M."/>
            <person name="Ottonello S."/>
            <person name="Baldrian P."/>
            <person name="Spatafora J.W."/>
            <person name="Henrissat B."/>
            <person name="Nagy L.G."/>
            <person name="Aury J.M."/>
            <person name="Wincker P."/>
            <person name="Grigoriev I.V."/>
            <person name="Bonfante P."/>
            <person name="Martin F.M."/>
        </authorList>
    </citation>
    <scope>NUCLEOTIDE SEQUENCE [LARGE SCALE GENOMIC DNA]</scope>
    <source>
        <strain evidence="1 2">CCBAS932</strain>
    </source>
</reference>
<evidence type="ECO:0000313" key="1">
    <source>
        <dbReference type="EMBL" id="RPB13210.1"/>
    </source>
</evidence>
<sequence>MAEMEVVEEVVVHFNSLHNYYQLYLLSTIFDLNFVYHFNELDLLSSTSILLVLLHVDLHAPFSSILVDFNLLHYVNYNLYTTPTTLEFVVELFTEFLVFVLPPPSSSSPVFVDFNLLHYVNFFYLYTTPTTPKFVVELFTEFFYYTSAILDFDVVHNVDYVFFLFFVVHDLNLYAASAAPDFNFMYDEFHNYSAAAAVVHLFSPASSGVEHHISLVPSTTSSIVNSLDYNASSASSTTAIVNFMYDELYNYSAAAAAIHLFSPTSSGMEHNFSLAPSHTSDVNPLHYQLDNCPTPINFYSITYTTVTSITKTLTNTITSVSCPPTATPPALTTTIWVPPPYTHTTDISTFTTTTYIVTKPCAACAPETSYYTTTTCVTNIPVPPTYTVPTVVTSSVTVIVPPAVSTSVTVVVPPVSSTVVTVSTLSTNVTVPTAPATTPSTTAPPLSTGAAGINRPSMIGFVAVVAGLIVLA</sequence>
<keyword evidence="2" id="KW-1185">Reference proteome</keyword>
<name>A0A3N4KRR9_9PEZI</name>
<proteinExistence type="predicted"/>
<dbReference type="AlphaFoldDB" id="A0A3N4KRR9"/>
<dbReference type="InParanoid" id="A0A3N4KRR9"/>
<dbReference type="EMBL" id="ML119124">
    <property type="protein sequence ID" value="RPB13210.1"/>
    <property type="molecule type" value="Genomic_DNA"/>
</dbReference>
<dbReference type="OrthoDB" id="10557387at2759"/>
<gene>
    <name evidence="1" type="ORF">P167DRAFT_573591</name>
</gene>
<accession>A0A3N4KRR9</accession>
<dbReference type="Proteomes" id="UP000277580">
    <property type="component" value="Unassembled WGS sequence"/>
</dbReference>